<dbReference type="AlphaFoldDB" id="A0A0D3JEN2"/>
<dbReference type="RefSeq" id="XP_005774396.1">
    <property type="nucleotide sequence ID" value="XM_005774339.1"/>
</dbReference>
<protein>
    <recommendedName>
        <fullName evidence="2">CS domain-containing protein</fullName>
    </recommendedName>
</protein>
<feature type="compositionally biased region" description="Gly residues" evidence="1">
    <location>
        <begin position="42"/>
        <end position="56"/>
    </location>
</feature>
<feature type="region of interest" description="Disordered" evidence="1">
    <location>
        <begin position="42"/>
        <end position="111"/>
    </location>
</feature>
<dbReference type="Pfam" id="PF04969">
    <property type="entry name" value="CS"/>
    <property type="match status" value="1"/>
</dbReference>
<dbReference type="GO" id="GO:0006457">
    <property type="term" value="P:protein folding"/>
    <property type="evidence" value="ECO:0007669"/>
    <property type="project" value="TreeGrafter"/>
</dbReference>
<dbReference type="GO" id="GO:0051082">
    <property type="term" value="F:unfolded protein binding"/>
    <property type="evidence" value="ECO:0007669"/>
    <property type="project" value="TreeGrafter"/>
</dbReference>
<name>A0A0D3JEN2_EMIH1</name>
<dbReference type="PaxDb" id="2903-EOD21967"/>
<dbReference type="KEGG" id="ehx:EMIHUDRAFT_116942"/>
<evidence type="ECO:0000313" key="3">
    <source>
        <dbReference type="EnsemblProtists" id="EOD21967"/>
    </source>
</evidence>
<dbReference type="CDD" id="cd06467">
    <property type="entry name" value="p23_NUDC_like"/>
    <property type="match status" value="1"/>
</dbReference>
<dbReference type="STRING" id="2903.R1CHJ5"/>
<sequence length="358" mass="40849">MACGSSVDEFVHYRGELQNVRWEESPLAGSARWTALRAVAGGGAPAPAGASGGGFSCGWDDVDDGPAEDDPSWHAFDELRDAEETSGKPGAGGRKLTRKEREKKRDEEQLREARESIRKRGWTENEVKWRSWLARRGHDVMVNDWNLYRHIDGECTPPSRDPFWLNANDKPLPDYEAGNDGPNEEAEPPMTNLMGEVIKPKYEPPRIRTLPALWSDVDGARLAEECLGRKAEAYCWRQTTSMVYLEVRVPEGTPARDLRVEMRPSHLRVSVGSAAPLLDEELHMRIYVGSNADDQSSVWELQDRRCLVFHLVKWHRLEAGNVRDASRTWWRQCFASEEPFENKVPTNAYYDTRKEERR</sequence>
<feature type="compositionally biased region" description="Basic and acidic residues" evidence="1">
    <location>
        <begin position="99"/>
        <end position="111"/>
    </location>
</feature>
<accession>A0A0D3JEN2</accession>
<proteinExistence type="predicted"/>
<dbReference type="HOGENOM" id="CLU_774848_0_0_1"/>
<organism evidence="3 4">
    <name type="scientific">Emiliania huxleyi (strain CCMP1516)</name>
    <dbReference type="NCBI Taxonomy" id="280463"/>
    <lineage>
        <taxon>Eukaryota</taxon>
        <taxon>Haptista</taxon>
        <taxon>Haptophyta</taxon>
        <taxon>Prymnesiophyceae</taxon>
        <taxon>Isochrysidales</taxon>
        <taxon>Noelaerhabdaceae</taxon>
        <taxon>Emiliania</taxon>
    </lineage>
</organism>
<reference evidence="4" key="1">
    <citation type="journal article" date="2013" name="Nature">
        <title>Pan genome of the phytoplankton Emiliania underpins its global distribution.</title>
        <authorList>
            <person name="Read B.A."/>
            <person name="Kegel J."/>
            <person name="Klute M.J."/>
            <person name="Kuo A."/>
            <person name="Lefebvre S.C."/>
            <person name="Maumus F."/>
            <person name="Mayer C."/>
            <person name="Miller J."/>
            <person name="Monier A."/>
            <person name="Salamov A."/>
            <person name="Young J."/>
            <person name="Aguilar M."/>
            <person name="Claverie J.M."/>
            <person name="Frickenhaus S."/>
            <person name="Gonzalez K."/>
            <person name="Herman E.K."/>
            <person name="Lin Y.C."/>
            <person name="Napier J."/>
            <person name="Ogata H."/>
            <person name="Sarno A.F."/>
            <person name="Shmutz J."/>
            <person name="Schroeder D."/>
            <person name="de Vargas C."/>
            <person name="Verret F."/>
            <person name="von Dassow P."/>
            <person name="Valentin K."/>
            <person name="Van de Peer Y."/>
            <person name="Wheeler G."/>
            <person name="Dacks J.B."/>
            <person name="Delwiche C.F."/>
            <person name="Dyhrman S.T."/>
            <person name="Glockner G."/>
            <person name="John U."/>
            <person name="Richards T."/>
            <person name="Worden A.Z."/>
            <person name="Zhang X."/>
            <person name="Grigoriev I.V."/>
            <person name="Allen A.E."/>
            <person name="Bidle K."/>
            <person name="Borodovsky M."/>
            <person name="Bowler C."/>
            <person name="Brownlee C."/>
            <person name="Cock J.M."/>
            <person name="Elias M."/>
            <person name="Gladyshev V.N."/>
            <person name="Groth M."/>
            <person name="Guda C."/>
            <person name="Hadaegh A."/>
            <person name="Iglesias-Rodriguez M.D."/>
            <person name="Jenkins J."/>
            <person name="Jones B.M."/>
            <person name="Lawson T."/>
            <person name="Leese F."/>
            <person name="Lindquist E."/>
            <person name="Lobanov A."/>
            <person name="Lomsadze A."/>
            <person name="Malik S.B."/>
            <person name="Marsh M.E."/>
            <person name="Mackinder L."/>
            <person name="Mock T."/>
            <person name="Mueller-Roeber B."/>
            <person name="Pagarete A."/>
            <person name="Parker M."/>
            <person name="Probert I."/>
            <person name="Quesneville H."/>
            <person name="Raines C."/>
            <person name="Rensing S.A."/>
            <person name="Riano-Pachon D.M."/>
            <person name="Richier S."/>
            <person name="Rokitta S."/>
            <person name="Shiraiwa Y."/>
            <person name="Soanes D.M."/>
            <person name="van der Giezen M."/>
            <person name="Wahlund T.M."/>
            <person name="Williams B."/>
            <person name="Wilson W."/>
            <person name="Wolfe G."/>
            <person name="Wurch L.L."/>
        </authorList>
    </citation>
    <scope>NUCLEOTIDE SEQUENCE</scope>
</reference>
<feature type="domain" description="CS" evidence="2">
    <location>
        <begin position="229"/>
        <end position="334"/>
    </location>
</feature>
<keyword evidence="4" id="KW-1185">Reference proteome</keyword>
<dbReference type="Gene3D" id="2.60.40.790">
    <property type="match status" value="1"/>
</dbReference>
<dbReference type="EnsemblProtists" id="EOD21967">
    <property type="protein sequence ID" value="EOD21967"/>
    <property type="gene ID" value="EMIHUDRAFT_116942"/>
</dbReference>
<dbReference type="PROSITE" id="PS51203">
    <property type="entry name" value="CS"/>
    <property type="match status" value="1"/>
</dbReference>
<dbReference type="GeneID" id="17267511"/>
<reference evidence="3" key="2">
    <citation type="submission" date="2024-10" db="UniProtKB">
        <authorList>
            <consortium name="EnsemblProtists"/>
        </authorList>
    </citation>
    <scope>IDENTIFICATION</scope>
</reference>
<dbReference type="SUPFAM" id="SSF49764">
    <property type="entry name" value="HSP20-like chaperones"/>
    <property type="match status" value="1"/>
</dbReference>
<dbReference type="InterPro" id="IPR008978">
    <property type="entry name" value="HSP20-like_chaperone"/>
</dbReference>
<dbReference type="GO" id="GO:0005737">
    <property type="term" value="C:cytoplasm"/>
    <property type="evidence" value="ECO:0007669"/>
    <property type="project" value="TreeGrafter"/>
</dbReference>
<dbReference type="InterPro" id="IPR037898">
    <property type="entry name" value="NudC_fam"/>
</dbReference>
<evidence type="ECO:0000259" key="2">
    <source>
        <dbReference type="PROSITE" id="PS51203"/>
    </source>
</evidence>
<feature type="compositionally biased region" description="Acidic residues" evidence="1">
    <location>
        <begin position="60"/>
        <end position="70"/>
    </location>
</feature>
<feature type="compositionally biased region" description="Basic and acidic residues" evidence="1">
    <location>
        <begin position="71"/>
        <end position="86"/>
    </location>
</feature>
<dbReference type="Proteomes" id="UP000013827">
    <property type="component" value="Unassembled WGS sequence"/>
</dbReference>
<dbReference type="PANTHER" id="PTHR12356">
    <property type="entry name" value="NUCLEAR MOVEMENT PROTEIN NUDC"/>
    <property type="match status" value="1"/>
</dbReference>
<dbReference type="InterPro" id="IPR007052">
    <property type="entry name" value="CS_dom"/>
</dbReference>
<evidence type="ECO:0000256" key="1">
    <source>
        <dbReference type="SAM" id="MobiDB-lite"/>
    </source>
</evidence>
<evidence type="ECO:0000313" key="4">
    <source>
        <dbReference type="Proteomes" id="UP000013827"/>
    </source>
</evidence>